<keyword evidence="3" id="KW-1185">Reference proteome</keyword>
<evidence type="ECO:0000313" key="3">
    <source>
        <dbReference type="Proteomes" id="UP001190700"/>
    </source>
</evidence>
<dbReference type="GO" id="GO:0035091">
    <property type="term" value="F:phosphatidylinositol binding"/>
    <property type="evidence" value="ECO:0007669"/>
    <property type="project" value="InterPro"/>
</dbReference>
<dbReference type="PANTHER" id="PTHR10555:SF170">
    <property type="entry name" value="FI18122P1"/>
    <property type="match status" value="1"/>
</dbReference>
<dbReference type="InterPro" id="IPR001683">
    <property type="entry name" value="PX_dom"/>
</dbReference>
<name>A0AAE0LGW8_9CHLO</name>
<feature type="domain" description="PX" evidence="1">
    <location>
        <begin position="23"/>
        <end position="150"/>
    </location>
</feature>
<organism evidence="2 3">
    <name type="scientific">Cymbomonas tetramitiformis</name>
    <dbReference type="NCBI Taxonomy" id="36881"/>
    <lineage>
        <taxon>Eukaryota</taxon>
        <taxon>Viridiplantae</taxon>
        <taxon>Chlorophyta</taxon>
        <taxon>Pyramimonadophyceae</taxon>
        <taxon>Pyramimonadales</taxon>
        <taxon>Pyramimonadaceae</taxon>
        <taxon>Cymbomonas</taxon>
    </lineage>
</organism>
<reference evidence="2 3" key="1">
    <citation type="journal article" date="2015" name="Genome Biol. Evol.">
        <title>Comparative Genomics of a Bacterivorous Green Alga Reveals Evolutionary Causalities and Consequences of Phago-Mixotrophic Mode of Nutrition.</title>
        <authorList>
            <person name="Burns J.A."/>
            <person name="Paasch A."/>
            <person name="Narechania A."/>
            <person name="Kim E."/>
        </authorList>
    </citation>
    <scope>NUCLEOTIDE SEQUENCE [LARGE SCALE GENOMIC DNA]</scope>
    <source>
        <strain evidence="2 3">PLY_AMNH</strain>
    </source>
</reference>
<dbReference type="SUPFAM" id="SSF64268">
    <property type="entry name" value="PX domain"/>
    <property type="match status" value="1"/>
</dbReference>
<accession>A0AAE0LGW8</accession>
<dbReference type="AlphaFoldDB" id="A0AAE0LGW8"/>
<dbReference type="GO" id="GO:0005768">
    <property type="term" value="C:endosome"/>
    <property type="evidence" value="ECO:0007669"/>
    <property type="project" value="TreeGrafter"/>
</dbReference>
<feature type="non-terminal residue" evidence="2">
    <location>
        <position position="306"/>
    </location>
</feature>
<comment type="caution">
    <text evidence="2">The sequence shown here is derived from an EMBL/GenBank/DDBJ whole genome shotgun (WGS) entry which is preliminary data.</text>
</comment>
<proteinExistence type="predicted"/>
<dbReference type="SMART" id="SM00312">
    <property type="entry name" value="PX"/>
    <property type="match status" value="1"/>
</dbReference>
<dbReference type="Gene3D" id="3.30.1520.10">
    <property type="entry name" value="Phox-like domain"/>
    <property type="match status" value="1"/>
</dbReference>
<dbReference type="InterPro" id="IPR027267">
    <property type="entry name" value="AH/BAR_dom_sf"/>
</dbReference>
<dbReference type="EMBL" id="LGRX02002182">
    <property type="protein sequence ID" value="KAK3284732.1"/>
    <property type="molecule type" value="Genomic_DNA"/>
</dbReference>
<evidence type="ECO:0000259" key="1">
    <source>
        <dbReference type="PROSITE" id="PS50195"/>
    </source>
</evidence>
<dbReference type="InterPro" id="IPR036871">
    <property type="entry name" value="PX_dom_sf"/>
</dbReference>
<dbReference type="Proteomes" id="UP001190700">
    <property type="component" value="Unassembled WGS sequence"/>
</dbReference>
<dbReference type="Pfam" id="PF00787">
    <property type="entry name" value="PX"/>
    <property type="match status" value="1"/>
</dbReference>
<dbReference type="PROSITE" id="PS50195">
    <property type="entry name" value="PX"/>
    <property type="match status" value="1"/>
</dbReference>
<dbReference type="PANTHER" id="PTHR10555">
    <property type="entry name" value="SORTING NEXIN"/>
    <property type="match status" value="1"/>
</dbReference>
<gene>
    <name evidence="2" type="ORF">CYMTET_7632</name>
</gene>
<sequence length="306" mass="34061">MEEEVSEVPVETLAPKPSVLENIELKIAITATQKHGDSITGYTLYTVSTTTTLETYRTDNVRGEDILNHVVSRRYSDFDWLRHMLRAKYPGCIIPPLPDKTTTGMGRFDVVFVEARRLALSRFLAKLAFHAELYNSEDLRLFLTEMDPETWAQKVPWYEKGLLGTLGTSMSYWLGELRVTAEASMNGKGIESVVSAEDPEYLDLVDYFFTLEGRLTKLLEAVNRVVNVYKSFGATWAELGETALTLGKCETEGANALLNGRGGGLGMTLSHLGTSLEALAEPSQEECTNMVLGMKVPIKEYLAEIQ</sequence>
<evidence type="ECO:0000313" key="2">
    <source>
        <dbReference type="EMBL" id="KAK3284732.1"/>
    </source>
</evidence>
<protein>
    <recommendedName>
        <fullName evidence="1">PX domain-containing protein</fullName>
    </recommendedName>
</protein>
<dbReference type="Gene3D" id="1.20.1270.60">
    <property type="entry name" value="Arfaptin homology (AH) domain/BAR domain"/>
    <property type="match status" value="1"/>
</dbReference>